<dbReference type="AlphaFoldDB" id="A0A4P9XH64"/>
<dbReference type="Gene3D" id="3.70.10.10">
    <property type="match status" value="1"/>
</dbReference>
<proteinExistence type="predicted"/>
<gene>
    <name evidence="2" type="ORF">THASP1DRAFT_33706</name>
</gene>
<evidence type="ECO:0000313" key="2">
    <source>
        <dbReference type="EMBL" id="RKP04520.1"/>
    </source>
</evidence>
<accession>A0A4P9XH64</accession>
<feature type="compositionally biased region" description="Low complexity" evidence="1">
    <location>
        <begin position="327"/>
        <end position="337"/>
    </location>
</feature>
<evidence type="ECO:0000256" key="1">
    <source>
        <dbReference type="SAM" id="MobiDB-lite"/>
    </source>
</evidence>
<dbReference type="PANTHER" id="PTHR15237">
    <property type="entry name" value="DNA REPAIR PROTEIN RAD9"/>
    <property type="match status" value="1"/>
</dbReference>
<feature type="compositionally biased region" description="Acidic residues" evidence="1">
    <location>
        <begin position="395"/>
        <end position="411"/>
    </location>
</feature>
<dbReference type="EMBL" id="KZ993663">
    <property type="protein sequence ID" value="RKP04520.1"/>
    <property type="molecule type" value="Genomic_DNA"/>
</dbReference>
<feature type="region of interest" description="Disordered" evidence="1">
    <location>
        <begin position="260"/>
        <end position="302"/>
    </location>
</feature>
<feature type="compositionally biased region" description="Polar residues" evidence="1">
    <location>
        <begin position="348"/>
        <end position="362"/>
    </location>
</feature>
<dbReference type="STRING" id="78915.A0A4P9XH64"/>
<sequence length="427" mass="46658">MFRTSSAMDKSVERAEIVLEEGQLGQPECRLCVRLHCQHGVVRTRHLFYEVCEPFHAIYNKQACRNQLRIASKTLGDWITHFLPRLDELTLVCTTNGMKLRSFMDAYDLDPDDGRATLRTELSIDMTEFERYSIAAETELTFSLKEFKAIVSLAEALNMPLSAHFERGGSPALFSVSYSDVVVADFIVSTLAEGSTTHAHSDTSSQVDHTAEASAPERRLVFPSSANSHLPSTAHPLSQSAGTRIVESFRTATALSSLPLIHSTGTPDGRAGDRAQVSSHFQSSATSMSLESTLPIHDVQPPRSRIGERLSMHTTEDMVLLPTATFSATSTAPSRSSQGYDSGHPTGSVVTNPQRRQQNLYNNEDVDDNDTFGLHPPAPPSPLSGHSDGSVCEMSDMELTGDADGNEETEDGFVSATPPVKRPRTLF</sequence>
<organism evidence="2 3">
    <name type="scientific">Thamnocephalis sphaerospora</name>
    <dbReference type="NCBI Taxonomy" id="78915"/>
    <lineage>
        <taxon>Eukaryota</taxon>
        <taxon>Fungi</taxon>
        <taxon>Fungi incertae sedis</taxon>
        <taxon>Zoopagomycota</taxon>
        <taxon>Zoopagomycotina</taxon>
        <taxon>Zoopagomycetes</taxon>
        <taxon>Zoopagales</taxon>
        <taxon>Sigmoideomycetaceae</taxon>
        <taxon>Thamnocephalis</taxon>
    </lineage>
</organism>
<reference evidence="3" key="1">
    <citation type="journal article" date="2018" name="Nat. Microbiol.">
        <title>Leveraging single-cell genomics to expand the fungal tree of life.</title>
        <authorList>
            <person name="Ahrendt S.R."/>
            <person name="Quandt C.A."/>
            <person name="Ciobanu D."/>
            <person name="Clum A."/>
            <person name="Salamov A."/>
            <person name="Andreopoulos B."/>
            <person name="Cheng J.F."/>
            <person name="Woyke T."/>
            <person name="Pelin A."/>
            <person name="Henrissat B."/>
            <person name="Reynolds N.K."/>
            <person name="Benny G.L."/>
            <person name="Smith M.E."/>
            <person name="James T.Y."/>
            <person name="Grigoriev I.V."/>
        </authorList>
    </citation>
    <scope>NUCLEOTIDE SEQUENCE [LARGE SCALE GENOMIC DNA]</scope>
    <source>
        <strain evidence="3">RSA 1356</strain>
    </source>
</reference>
<dbReference type="GO" id="GO:0031573">
    <property type="term" value="P:mitotic intra-S DNA damage checkpoint signaling"/>
    <property type="evidence" value="ECO:0007669"/>
    <property type="project" value="TreeGrafter"/>
</dbReference>
<name>A0A4P9XH64_9FUNG</name>
<dbReference type="GO" id="GO:0071479">
    <property type="term" value="P:cellular response to ionizing radiation"/>
    <property type="evidence" value="ECO:0007669"/>
    <property type="project" value="TreeGrafter"/>
</dbReference>
<dbReference type="GO" id="GO:0006281">
    <property type="term" value="P:DNA repair"/>
    <property type="evidence" value="ECO:0007669"/>
    <property type="project" value="TreeGrafter"/>
</dbReference>
<dbReference type="GO" id="GO:0030896">
    <property type="term" value="C:checkpoint clamp complex"/>
    <property type="evidence" value="ECO:0007669"/>
    <property type="project" value="InterPro"/>
</dbReference>
<dbReference type="Pfam" id="PF04139">
    <property type="entry name" value="Rad9"/>
    <property type="match status" value="1"/>
</dbReference>
<keyword evidence="3" id="KW-1185">Reference proteome</keyword>
<feature type="compositionally biased region" description="Polar residues" evidence="1">
    <location>
        <begin position="276"/>
        <end position="292"/>
    </location>
</feature>
<dbReference type="InterPro" id="IPR007268">
    <property type="entry name" value="Rad9/Ddc1"/>
</dbReference>
<feature type="region of interest" description="Disordered" evidence="1">
    <location>
        <begin position="327"/>
        <end position="427"/>
    </location>
</feature>
<protein>
    <submittedName>
        <fullName evidence="2">Rad9-domain-containing protein</fullName>
    </submittedName>
</protein>
<dbReference type="OrthoDB" id="60092at2759"/>
<evidence type="ECO:0000313" key="3">
    <source>
        <dbReference type="Proteomes" id="UP000271241"/>
    </source>
</evidence>
<dbReference type="Proteomes" id="UP000271241">
    <property type="component" value="Unassembled WGS sequence"/>
</dbReference>
<dbReference type="GO" id="GO:0000076">
    <property type="term" value="P:DNA replication checkpoint signaling"/>
    <property type="evidence" value="ECO:0007669"/>
    <property type="project" value="TreeGrafter"/>
</dbReference>
<dbReference type="PANTHER" id="PTHR15237:SF0">
    <property type="entry name" value="CELL CYCLE CHECKPOINT CONTROL PROTEIN"/>
    <property type="match status" value="1"/>
</dbReference>